<evidence type="ECO:0000313" key="2">
    <source>
        <dbReference type="EMBL" id="TWB21736.1"/>
    </source>
</evidence>
<gene>
    <name evidence="3" type="ORF">FBZ87_11771</name>
    <name evidence="2" type="ORF">FBZ88_11790</name>
</gene>
<organism evidence="2 4">
    <name type="scientific">Nitrospirillum amazonense</name>
    <dbReference type="NCBI Taxonomy" id="28077"/>
    <lineage>
        <taxon>Bacteria</taxon>
        <taxon>Pseudomonadati</taxon>
        <taxon>Pseudomonadota</taxon>
        <taxon>Alphaproteobacteria</taxon>
        <taxon>Rhodospirillales</taxon>
        <taxon>Azospirillaceae</taxon>
        <taxon>Nitrospirillum</taxon>
    </lineage>
</organism>
<dbReference type="PANTHER" id="PTHR33495">
    <property type="entry name" value="ANTI-SIGMA FACTOR ANTAGONIST TM_1081-RELATED-RELATED"/>
    <property type="match status" value="1"/>
</dbReference>
<dbReference type="SUPFAM" id="SSF52091">
    <property type="entry name" value="SpoIIaa-like"/>
    <property type="match status" value="1"/>
</dbReference>
<accession>A0A560FJG3</accession>
<sequence>MLTITQANGTNVLTIDAGRLDAAIAVRFKDTFLAQELSPGPVLIDMTGVSFIDSSGLGALISIVKHLKLPGRPGICGLQPSVKTMFSLTRMDRVFAIYPDVATALATPAQ</sequence>
<comment type="caution">
    <text evidence="2">The sequence shown here is derived from an EMBL/GenBank/DDBJ whole genome shotgun (WGS) entry which is preliminary data.</text>
</comment>
<dbReference type="InterPro" id="IPR036513">
    <property type="entry name" value="STAS_dom_sf"/>
</dbReference>
<dbReference type="EMBL" id="VITV01000017">
    <property type="protein sequence ID" value="TWB65976.1"/>
    <property type="molecule type" value="Genomic_DNA"/>
</dbReference>
<dbReference type="Pfam" id="PF01740">
    <property type="entry name" value="STAS"/>
    <property type="match status" value="1"/>
</dbReference>
<dbReference type="PROSITE" id="PS50801">
    <property type="entry name" value="STAS"/>
    <property type="match status" value="1"/>
</dbReference>
<dbReference type="RefSeq" id="WP_145613769.1">
    <property type="nucleotide sequence ID" value="NZ_JARPAF010000001.1"/>
</dbReference>
<protein>
    <submittedName>
        <fullName evidence="2">Anti-sigma-factor antagonist</fullName>
    </submittedName>
</protein>
<evidence type="ECO:0000313" key="4">
    <source>
        <dbReference type="Proteomes" id="UP000316545"/>
    </source>
</evidence>
<dbReference type="EMBL" id="VITO01000017">
    <property type="protein sequence ID" value="TWB21736.1"/>
    <property type="molecule type" value="Genomic_DNA"/>
</dbReference>
<keyword evidence="4" id="KW-1185">Reference proteome</keyword>
<dbReference type="GO" id="GO:0043856">
    <property type="term" value="F:anti-sigma factor antagonist activity"/>
    <property type="evidence" value="ECO:0007669"/>
    <property type="project" value="TreeGrafter"/>
</dbReference>
<reference evidence="4 5" key="1">
    <citation type="submission" date="2019-06" db="EMBL/GenBank/DDBJ databases">
        <title>Genomic Encyclopedia of Type Strains, Phase IV (KMG-V): Genome sequencing to study the core and pangenomes of soil and plant-associated prokaryotes.</title>
        <authorList>
            <person name="Whitman W."/>
        </authorList>
    </citation>
    <scope>NUCLEOTIDE SEQUENCE [LARGE SCALE GENOMIC DNA]</scope>
    <source>
        <strain evidence="2 4">BR 11865</strain>
        <strain evidence="3 5">BR 12005</strain>
    </source>
</reference>
<evidence type="ECO:0000313" key="3">
    <source>
        <dbReference type="EMBL" id="TWB65976.1"/>
    </source>
</evidence>
<dbReference type="AlphaFoldDB" id="A0A560FJG3"/>
<dbReference type="CDD" id="cd07043">
    <property type="entry name" value="STAS_anti-anti-sigma_factors"/>
    <property type="match status" value="1"/>
</dbReference>
<evidence type="ECO:0000313" key="5">
    <source>
        <dbReference type="Proteomes" id="UP000320516"/>
    </source>
</evidence>
<dbReference type="InterPro" id="IPR002645">
    <property type="entry name" value="STAS_dom"/>
</dbReference>
<dbReference type="Proteomes" id="UP000320516">
    <property type="component" value="Unassembled WGS sequence"/>
</dbReference>
<dbReference type="Gene3D" id="3.30.750.24">
    <property type="entry name" value="STAS domain"/>
    <property type="match status" value="1"/>
</dbReference>
<feature type="domain" description="STAS" evidence="1">
    <location>
        <begin position="18"/>
        <end position="108"/>
    </location>
</feature>
<dbReference type="PANTHER" id="PTHR33495:SF2">
    <property type="entry name" value="ANTI-SIGMA FACTOR ANTAGONIST TM_1081-RELATED"/>
    <property type="match status" value="1"/>
</dbReference>
<name>A0A560FJG3_9PROT</name>
<proteinExistence type="predicted"/>
<dbReference type="Proteomes" id="UP000316545">
    <property type="component" value="Unassembled WGS sequence"/>
</dbReference>
<evidence type="ECO:0000259" key="1">
    <source>
        <dbReference type="PROSITE" id="PS50801"/>
    </source>
</evidence>